<gene>
    <name evidence="2" type="ORF">HF086_017422</name>
</gene>
<dbReference type="AlphaFoldDB" id="A0A922MBI1"/>
<feature type="compositionally biased region" description="Polar residues" evidence="1">
    <location>
        <begin position="147"/>
        <end position="160"/>
    </location>
</feature>
<protein>
    <submittedName>
        <fullName evidence="2">Uncharacterized protein</fullName>
    </submittedName>
</protein>
<dbReference type="Proteomes" id="UP000814243">
    <property type="component" value="Unassembled WGS sequence"/>
</dbReference>
<accession>A0A922MBI1</accession>
<feature type="region of interest" description="Disordered" evidence="1">
    <location>
        <begin position="132"/>
        <end position="160"/>
    </location>
</feature>
<sequence>MSIAHVVRSGPAQVERVPGGVGAAVRAAGAGRRLARARRAPPRRGPRRAARPARAPAGRAARRAGGARGGAGRGARAARPVLAGCAPPLAQHVHDQLHLLADRAHALTAALHLMEIEENNMQTNSDVLTRNNAEDSTQDNKQDDTLTKTQDSTQDATQWSAGARAALRHVEELLAGTRANPADRTCLAVRHSLVKVPLHSYLATYRITWLLKK</sequence>
<name>A0A922MBI1_SPOEX</name>
<feature type="region of interest" description="Disordered" evidence="1">
    <location>
        <begin position="25"/>
        <end position="75"/>
    </location>
</feature>
<organism evidence="2 3">
    <name type="scientific">Spodoptera exigua</name>
    <name type="common">Beet armyworm</name>
    <name type="synonym">Noctua fulgens</name>
    <dbReference type="NCBI Taxonomy" id="7107"/>
    <lineage>
        <taxon>Eukaryota</taxon>
        <taxon>Metazoa</taxon>
        <taxon>Ecdysozoa</taxon>
        <taxon>Arthropoda</taxon>
        <taxon>Hexapoda</taxon>
        <taxon>Insecta</taxon>
        <taxon>Pterygota</taxon>
        <taxon>Neoptera</taxon>
        <taxon>Endopterygota</taxon>
        <taxon>Lepidoptera</taxon>
        <taxon>Glossata</taxon>
        <taxon>Ditrysia</taxon>
        <taxon>Noctuoidea</taxon>
        <taxon>Noctuidae</taxon>
        <taxon>Amphipyrinae</taxon>
        <taxon>Spodoptera</taxon>
    </lineage>
</organism>
<proteinExistence type="predicted"/>
<evidence type="ECO:0000313" key="2">
    <source>
        <dbReference type="EMBL" id="KAH9633576.1"/>
    </source>
</evidence>
<evidence type="ECO:0000313" key="3">
    <source>
        <dbReference type="Proteomes" id="UP000814243"/>
    </source>
</evidence>
<feature type="compositionally biased region" description="Basic residues" evidence="1">
    <location>
        <begin position="33"/>
        <end position="51"/>
    </location>
</feature>
<dbReference type="EMBL" id="JACEFF010000652">
    <property type="protein sequence ID" value="KAH9633576.1"/>
    <property type="molecule type" value="Genomic_DNA"/>
</dbReference>
<evidence type="ECO:0000256" key="1">
    <source>
        <dbReference type="SAM" id="MobiDB-lite"/>
    </source>
</evidence>
<comment type="caution">
    <text evidence="2">The sequence shown here is derived from an EMBL/GenBank/DDBJ whole genome shotgun (WGS) entry which is preliminary data.</text>
</comment>
<reference evidence="2" key="1">
    <citation type="journal article" date="2021" name="G3 (Bethesda)">
        <title>Genome and transcriptome analysis of the beet armyworm Spodoptera exigua reveals targets for pest control. .</title>
        <authorList>
            <person name="Simon S."/>
            <person name="Breeschoten T."/>
            <person name="Jansen H.J."/>
            <person name="Dirks R.P."/>
            <person name="Schranz M.E."/>
            <person name="Ros V.I.D."/>
        </authorList>
    </citation>
    <scope>NUCLEOTIDE SEQUENCE</scope>
    <source>
        <strain evidence="2">TB_SE_WUR_2020</strain>
    </source>
</reference>